<gene>
    <name evidence="6" type="ORF">SAMN05428963_12118</name>
</gene>
<keyword evidence="4 6" id="KW-0067">ATP-binding</keyword>
<dbReference type="InterPro" id="IPR017871">
    <property type="entry name" value="ABC_transporter-like_CS"/>
</dbReference>
<comment type="similarity">
    <text evidence="1">Belongs to the ABC transporter superfamily.</text>
</comment>
<accession>A0A1T4T8R9</accession>
<dbReference type="InterPro" id="IPR050093">
    <property type="entry name" value="ABC_SmlMolc_Importer"/>
</dbReference>
<keyword evidence="7" id="KW-1185">Reference proteome</keyword>
<reference evidence="6 7" key="1">
    <citation type="submission" date="2017-02" db="EMBL/GenBank/DDBJ databases">
        <authorList>
            <person name="Peterson S.W."/>
        </authorList>
    </citation>
    <scope>NUCLEOTIDE SEQUENCE [LARGE SCALE GENOMIC DNA]</scope>
    <source>
        <strain evidence="6 7">USBA 369</strain>
    </source>
</reference>
<evidence type="ECO:0000313" key="6">
    <source>
        <dbReference type="EMBL" id="SKA36797.1"/>
    </source>
</evidence>
<sequence>MTSSPGLMLSRIALRLNGRMLLAVDHAVAPGTVLTVMGPSGVGKSSLLAFLGGFLAPAFEAEGCVFLNGEDMTTVPAERRRMGLLFQDALLFPHLSVGENLLFGLAEDVSGRQARRRAALAMLERMGLSGLYHRDPATLSGGQQARVALARTLLSEPRALLLDEPFSRLDQERRADMRHLVFGLARERTIPAVLVTHDPEDAAAAGGPIIEIGTDA</sequence>
<dbReference type="SUPFAM" id="SSF52540">
    <property type="entry name" value="P-loop containing nucleoside triphosphate hydrolases"/>
    <property type="match status" value="1"/>
</dbReference>
<proteinExistence type="inferred from homology"/>
<organism evidence="6 7">
    <name type="scientific">Consotaella salsifontis</name>
    <dbReference type="NCBI Taxonomy" id="1365950"/>
    <lineage>
        <taxon>Bacteria</taxon>
        <taxon>Pseudomonadati</taxon>
        <taxon>Pseudomonadota</taxon>
        <taxon>Alphaproteobacteria</taxon>
        <taxon>Hyphomicrobiales</taxon>
        <taxon>Aurantimonadaceae</taxon>
        <taxon>Consotaella</taxon>
    </lineage>
</organism>
<evidence type="ECO:0000256" key="4">
    <source>
        <dbReference type="ARBA" id="ARBA00022840"/>
    </source>
</evidence>
<dbReference type="SMART" id="SM00382">
    <property type="entry name" value="AAA"/>
    <property type="match status" value="1"/>
</dbReference>
<feature type="domain" description="ABC transporter" evidence="5">
    <location>
        <begin position="2"/>
        <end position="212"/>
    </location>
</feature>
<evidence type="ECO:0000256" key="3">
    <source>
        <dbReference type="ARBA" id="ARBA00022741"/>
    </source>
</evidence>
<dbReference type="Gene3D" id="3.40.50.300">
    <property type="entry name" value="P-loop containing nucleotide triphosphate hydrolases"/>
    <property type="match status" value="1"/>
</dbReference>
<dbReference type="GO" id="GO:0005524">
    <property type="term" value="F:ATP binding"/>
    <property type="evidence" value="ECO:0007669"/>
    <property type="project" value="UniProtKB-KW"/>
</dbReference>
<dbReference type="RefSeq" id="WP_078710263.1">
    <property type="nucleotide sequence ID" value="NZ_FUXL01000021.1"/>
</dbReference>
<dbReference type="Pfam" id="PF00005">
    <property type="entry name" value="ABC_tran"/>
    <property type="match status" value="1"/>
</dbReference>
<dbReference type="STRING" id="1365950.SAMN05428963_12118"/>
<keyword evidence="3" id="KW-0547">Nucleotide-binding</keyword>
<dbReference type="PANTHER" id="PTHR42781">
    <property type="entry name" value="SPERMIDINE/PUTRESCINE IMPORT ATP-BINDING PROTEIN POTA"/>
    <property type="match status" value="1"/>
</dbReference>
<dbReference type="EMBL" id="FUXL01000021">
    <property type="protein sequence ID" value="SKA36797.1"/>
    <property type="molecule type" value="Genomic_DNA"/>
</dbReference>
<evidence type="ECO:0000259" key="5">
    <source>
        <dbReference type="PROSITE" id="PS50893"/>
    </source>
</evidence>
<evidence type="ECO:0000256" key="2">
    <source>
        <dbReference type="ARBA" id="ARBA00022448"/>
    </source>
</evidence>
<dbReference type="InterPro" id="IPR003439">
    <property type="entry name" value="ABC_transporter-like_ATP-bd"/>
</dbReference>
<protein>
    <submittedName>
        <fullName evidence="6">Putative thiamine transport system ATP-binding protein</fullName>
    </submittedName>
</protein>
<dbReference type="Proteomes" id="UP000190135">
    <property type="component" value="Unassembled WGS sequence"/>
</dbReference>
<evidence type="ECO:0000313" key="7">
    <source>
        <dbReference type="Proteomes" id="UP000190135"/>
    </source>
</evidence>
<name>A0A1T4T8R9_9HYPH</name>
<dbReference type="PANTHER" id="PTHR42781:SF4">
    <property type="entry name" value="SPERMIDINE_PUTRESCINE IMPORT ATP-BINDING PROTEIN POTA"/>
    <property type="match status" value="1"/>
</dbReference>
<evidence type="ECO:0000256" key="1">
    <source>
        <dbReference type="ARBA" id="ARBA00005417"/>
    </source>
</evidence>
<dbReference type="AlphaFoldDB" id="A0A1T4T8R9"/>
<dbReference type="GO" id="GO:0016887">
    <property type="term" value="F:ATP hydrolysis activity"/>
    <property type="evidence" value="ECO:0007669"/>
    <property type="project" value="InterPro"/>
</dbReference>
<dbReference type="InterPro" id="IPR003593">
    <property type="entry name" value="AAA+_ATPase"/>
</dbReference>
<dbReference type="OrthoDB" id="9802264at2"/>
<dbReference type="InterPro" id="IPR027417">
    <property type="entry name" value="P-loop_NTPase"/>
</dbReference>
<dbReference type="PROSITE" id="PS00211">
    <property type="entry name" value="ABC_TRANSPORTER_1"/>
    <property type="match status" value="1"/>
</dbReference>
<dbReference type="PROSITE" id="PS50893">
    <property type="entry name" value="ABC_TRANSPORTER_2"/>
    <property type="match status" value="1"/>
</dbReference>
<keyword evidence="2" id="KW-0813">Transport</keyword>